<name>A0AAN6PY77_9PEZI</name>
<feature type="transmembrane region" description="Helical" evidence="1">
    <location>
        <begin position="73"/>
        <end position="92"/>
    </location>
</feature>
<dbReference type="Pfam" id="PF12351">
    <property type="entry name" value="Fig1"/>
    <property type="match status" value="1"/>
</dbReference>
<keyword evidence="3" id="KW-1185">Reference proteome</keyword>
<dbReference type="PANTHER" id="PTHR28092">
    <property type="entry name" value="FACTOR-INDUCED GENE 1 PROTEIN"/>
    <property type="match status" value="1"/>
</dbReference>
<keyword evidence="1" id="KW-1133">Transmembrane helix</keyword>
<organism evidence="2 3">
    <name type="scientific">Parathielavia hyrcaniae</name>
    <dbReference type="NCBI Taxonomy" id="113614"/>
    <lineage>
        <taxon>Eukaryota</taxon>
        <taxon>Fungi</taxon>
        <taxon>Dikarya</taxon>
        <taxon>Ascomycota</taxon>
        <taxon>Pezizomycotina</taxon>
        <taxon>Sordariomycetes</taxon>
        <taxon>Sordariomycetidae</taxon>
        <taxon>Sordariales</taxon>
        <taxon>Chaetomiaceae</taxon>
        <taxon>Parathielavia</taxon>
    </lineage>
</organism>
<keyword evidence="1" id="KW-0472">Membrane</keyword>
<sequence>MANPNVSSAMIELAGNGTALQVRVGYFGYCLTVGAATFCSTDADSLAALLQGIGWSDPLNLLYVAKSFRDNTIFSGLIFICIILGAFCVALLSTFPNEHTEQGFDSDSERVVKPFPSRTVSRLALFLVLAASIFALIAALWQHLSSAATSTMVGTLMYGTVSGQTGTGAMALGWVGTALLVVVMIGLLIMILSIRVLEAIID</sequence>
<dbReference type="GO" id="GO:0043332">
    <property type="term" value="C:mating projection tip"/>
    <property type="evidence" value="ECO:0007669"/>
    <property type="project" value="TreeGrafter"/>
</dbReference>
<evidence type="ECO:0000313" key="2">
    <source>
        <dbReference type="EMBL" id="KAK4097672.1"/>
    </source>
</evidence>
<reference evidence="2" key="1">
    <citation type="journal article" date="2023" name="Mol. Phylogenet. Evol.">
        <title>Genome-scale phylogeny and comparative genomics of the fungal order Sordariales.</title>
        <authorList>
            <person name="Hensen N."/>
            <person name="Bonometti L."/>
            <person name="Westerberg I."/>
            <person name="Brannstrom I.O."/>
            <person name="Guillou S."/>
            <person name="Cros-Aarteil S."/>
            <person name="Calhoun S."/>
            <person name="Haridas S."/>
            <person name="Kuo A."/>
            <person name="Mondo S."/>
            <person name="Pangilinan J."/>
            <person name="Riley R."/>
            <person name="LaButti K."/>
            <person name="Andreopoulos B."/>
            <person name="Lipzen A."/>
            <person name="Chen C."/>
            <person name="Yan M."/>
            <person name="Daum C."/>
            <person name="Ng V."/>
            <person name="Clum A."/>
            <person name="Steindorff A."/>
            <person name="Ohm R.A."/>
            <person name="Martin F."/>
            <person name="Silar P."/>
            <person name="Natvig D.O."/>
            <person name="Lalanne C."/>
            <person name="Gautier V."/>
            <person name="Ament-Velasquez S.L."/>
            <person name="Kruys A."/>
            <person name="Hutchinson M.I."/>
            <person name="Powell A.J."/>
            <person name="Barry K."/>
            <person name="Miller A.N."/>
            <person name="Grigoriev I.V."/>
            <person name="Debuchy R."/>
            <person name="Gladieux P."/>
            <person name="Hiltunen Thoren M."/>
            <person name="Johannesson H."/>
        </authorList>
    </citation>
    <scope>NUCLEOTIDE SEQUENCE</scope>
    <source>
        <strain evidence="2">CBS 757.83</strain>
    </source>
</reference>
<dbReference type="Proteomes" id="UP001305647">
    <property type="component" value="Unassembled WGS sequence"/>
</dbReference>
<comment type="caution">
    <text evidence="2">The sequence shown here is derived from an EMBL/GenBank/DDBJ whole genome shotgun (WGS) entry which is preliminary data.</text>
</comment>
<dbReference type="EMBL" id="MU863670">
    <property type="protein sequence ID" value="KAK4097672.1"/>
    <property type="molecule type" value="Genomic_DNA"/>
</dbReference>
<reference evidence="2" key="2">
    <citation type="submission" date="2023-05" db="EMBL/GenBank/DDBJ databases">
        <authorList>
            <consortium name="Lawrence Berkeley National Laboratory"/>
            <person name="Steindorff A."/>
            <person name="Hensen N."/>
            <person name="Bonometti L."/>
            <person name="Westerberg I."/>
            <person name="Brannstrom I.O."/>
            <person name="Guillou S."/>
            <person name="Cros-Aarteil S."/>
            <person name="Calhoun S."/>
            <person name="Haridas S."/>
            <person name="Kuo A."/>
            <person name="Mondo S."/>
            <person name="Pangilinan J."/>
            <person name="Riley R."/>
            <person name="Labutti K."/>
            <person name="Andreopoulos B."/>
            <person name="Lipzen A."/>
            <person name="Chen C."/>
            <person name="Yanf M."/>
            <person name="Daum C."/>
            <person name="Ng V."/>
            <person name="Clum A."/>
            <person name="Ohm R."/>
            <person name="Martin F."/>
            <person name="Silar P."/>
            <person name="Natvig D."/>
            <person name="Lalanne C."/>
            <person name="Gautier V."/>
            <person name="Ament-Velasquez S.L."/>
            <person name="Kruys A."/>
            <person name="Hutchinson M.I."/>
            <person name="Powell A.J."/>
            <person name="Barry K."/>
            <person name="Miller A.N."/>
            <person name="Grigoriev I.V."/>
            <person name="Debuchy R."/>
            <person name="Gladieux P."/>
            <person name="Thoren M.H."/>
            <person name="Johannesson H."/>
        </authorList>
    </citation>
    <scope>NUCLEOTIDE SEQUENCE</scope>
    <source>
        <strain evidence="2">CBS 757.83</strain>
    </source>
</reference>
<dbReference type="PANTHER" id="PTHR28092:SF1">
    <property type="entry name" value="FACTOR-INDUCED GENE 1 PROTEIN"/>
    <property type="match status" value="1"/>
</dbReference>
<gene>
    <name evidence="2" type="ORF">N658DRAFT_561616</name>
</gene>
<evidence type="ECO:0000256" key="1">
    <source>
        <dbReference type="SAM" id="Phobius"/>
    </source>
</evidence>
<dbReference type="GO" id="GO:0016020">
    <property type="term" value="C:membrane"/>
    <property type="evidence" value="ECO:0007669"/>
    <property type="project" value="InterPro"/>
</dbReference>
<accession>A0AAN6PY77</accession>
<protein>
    <submittedName>
        <fullName evidence="2">Uncharacterized protein</fullName>
    </submittedName>
</protein>
<evidence type="ECO:0000313" key="3">
    <source>
        <dbReference type="Proteomes" id="UP001305647"/>
    </source>
</evidence>
<feature type="transmembrane region" description="Helical" evidence="1">
    <location>
        <begin position="123"/>
        <end position="144"/>
    </location>
</feature>
<keyword evidence="1" id="KW-0812">Transmembrane</keyword>
<proteinExistence type="predicted"/>
<feature type="transmembrane region" description="Helical" evidence="1">
    <location>
        <begin position="171"/>
        <end position="197"/>
    </location>
</feature>
<dbReference type="AlphaFoldDB" id="A0AAN6PY77"/>
<dbReference type="GO" id="GO:0000747">
    <property type="term" value="P:conjugation with cellular fusion"/>
    <property type="evidence" value="ECO:0007669"/>
    <property type="project" value="TreeGrafter"/>
</dbReference>
<dbReference type="InterPro" id="IPR033481">
    <property type="entry name" value="Dni1/Fig1"/>
</dbReference>